<protein>
    <submittedName>
        <fullName evidence="13">Telomere repeat-binding factor 1</fullName>
    </submittedName>
</protein>
<comment type="subunit">
    <text evidence="3">Forms a homodimer and heterodimers.</text>
</comment>
<dbReference type="GO" id="GO:0000786">
    <property type="term" value="C:nucleosome"/>
    <property type="evidence" value="ECO:0007669"/>
    <property type="project" value="InterPro"/>
</dbReference>
<keyword evidence="5" id="KW-0779">Telomere</keyword>
<keyword evidence="7" id="KW-0175">Coiled coil</keyword>
<comment type="subcellular location">
    <subcellularLocation>
        <location evidence="1">Chromosome</location>
        <location evidence="1">Telomere</location>
    </subcellularLocation>
    <subcellularLocation>
        <location evidence="2">Nucleus</location>
        <location evidence="2">Nucleolus</location>
    </subcellularLocation>
</comment>
<evidence type="ECO:0000256" key="4">
    <source>
        <dbReference type="ARBA" id="ARBA00022454"/>
    </source>
</evidence>
<dbReference type="InterPro" id="IPR036390">
    <property type="entry name" value="WH_DNA-bd_sf"/>
</dbReference>
<gene>
    <name evidence="13" type="ORF">ACMD2_17851</name>
</gene>
<evidence type="ECO:0000256" key="3">
    <source>
        <dbReference type="ARBA" id="ARBA00011414"/>
    </source>
</evidence>
<feature type="domain" description="Myb-like" evidence="11">
    <location>
        <begin position="5"/>
        <end position="57"/>
    </location>
</feature>
<keyword evidence="8" id="KW-0238">DNA-binding</keyword>
<evidence type="ECO:0000256" key="8">
    <source>
        <dbReference type="ARBA" id="ARBA00023125"/>
    </source>
</evidence>
<dbReference type="Pfam" id="PF00249">
    <property type="entry name" value="Myb_DNA-binding"/>
    <property type="match status" value="1"/>
</dbReference>
<feature type="domain" description="HTH myb-type" evidence="12">
    <location>
        <begin position="1"/>
        <end position="33"/>
    </location>
</feature>
<dbReference type="InterPro" id="IPR044597">
    <property type="entry name" value="SMH1-6"/>
</dbReference>
<dbReference type="STRING" id="4615.A0A199VRQ8"/>
<evidence type="ECO:0000313" key="14">
    <source>
        <dbReference type="Proteomes" id="UP000092600"/>
    </source>
</evidence>
<dbReference type="SUPFAM" id="SSF46689">
    <property type="entry name" value="Homeodomain-like"/>
    <property type="match status" value="1"/>
</dbReference>
<dbReference type="PANTHER" id="PTHR46267">
    <property type="entry name" value="SINGLE MYB HISTONE 4"/>
    <property type="match status" value="1"/>
</dbReference>
<keyword evidence="10" id="KW-0539">Nucleus</keyword>
<evidence type="ECO:0000256" key="5">
    <source>
        <dbReference type="ARBA" id="ARBA00022895"/>
    </source>
</evidence>
<accession>A0A199VRQ8</accession>
<dbReference type="SUPFAM" id="SSF46785">
    <property type="entry name" value="Winged helix' DNA-binding domain"/>
    <property type="match status" value="1"/>
</dbReference>
<name>A0A199VRQ8_ANACO</name>
<dbReference type="GO" id="GO:0000781">
    <property type="term" value="C:chromosome, telomeric region"/>
    <property type="evidence" value="ECO:0007669"/>
    <property type="project" value="UniProtKB-SubCell"/>
</dbReference>
<dbReference type="InterPro" id="IPR005818">
    <property type="entry name" value="Histone_H1/H5_H15"/>
</dbReference>
<evidence type="ECO:0000256" key="10">
    <source>
        <dbReference type="ARBA" id="ARBA00023242"/>
    </source>
</evidence>
<keyword evidence="9" id="KW-0804">Transcription</keyword>
<dbReference type="GO" id="GO:0006334">
    <property type="term" value="P:nucleosome assembly"/>
    <property type="evidence" value="ECO:0007669"/>
    <property type="project" value="InterPro"/>
</dbReference>
<reference evidence="13 14" key="1">
    <citation type="journal article" date="2016" name="DNA Res.">
        <title>The draft genome of MD-2 pineapple using hybrid error correction of long reads.</title>
        <authorList>
            <person name="Redwan R.M."/>
            <person name="Saidin A."/>
            <person name="Kumar S.V."/>
        </authorList>
    </citation>
    <scope>NUCLEOTIDE SEQUENCE [LARGE SCALE GENOMIC DNA]</scope>
    <source>
        <strain evidence="14">cv. MD2</strain>
        <tissue evidence="13">Leaf</tissue>
    </source>
</reference>
<evidence type="ECO:0000313" key="13">
    <source>
        <dbReference type="EMBL" id="OAY79754.1"/>
    </source>
</evidence>
<dbReference type="Proteomes" id="UP000092600">
    <property type="component" value="Unassembled WGS sequence"/>
</dbReference>
<dbReference type="GO" id="GO:0005730">
    <property type="term" value="C:nucleolus"/>
    <property type="evidence" value="ECO:0007669"/>
    <property type="project" value="UniProtKB-SubCell"/>
</dbReference>
<organism evidence="13 14">
    <name type="scientific">Ananas comosus</name>
    <name type="common">Pineapple</name>
    <name type="synonym">Ananas ananas</name>
    <dbReference type="NCBI Taxonomy" id="4615"/>
    <lineage>
        <taxon>Eukaryota</taxon>
        <taxon>Viridiplantae</taxon>
        <taxon>Streptophyta</taxon>
        <taxon>Embryophyta</taxon>
        <taxon>Tracheophyta</taxon>
        <taxon>Spermatophyta</taxon>
        <taxon>Magnoliopsida</taxon>
        <taxon>Liliopsida</taxon>
        <taxon>Poales</taxon>
        <taxon>Bromeliaceae</taxon>
        <taxon>Bromelioideae</taxon>
        <taxon>Ananas</taxon>
    </lineage>
</organism>
<keyword evidence="6" id="KW-0805">Transcription regulation</keyword>
<dbReference type="InterPro" id="IPR009057">
    <property type="entry name" value="Homeodomain-like_sf"/>
</dbReference>
<keyword evidence="4" id="KW-0158">Chromosome</keyword>
<evidence type="ECO:0000256" key="1">
    <source>
        <dbReference type="ARBA" id="ARBA00004574"/>
    </source>
</evidence>
<evidence type="ECO:0000256" key="7">
    <source>
        <dbReference type="ARBA" id="ARBA00023054"/>
    </source>
</evidence>
<proteinExistence type="predicted"/>
<dbReference type="AlphaFoldDB" id="A0A199VRQ8"/>
<dbReference type="PROSITE" id="PS50090">
    <property type="entry name" value="MYB_LIKE"/>
    <property type="match status" value="1"/>
</dbReference>
<evidence type="ECO:0000259" key="11">
    <source>
        <dbReference type="PROSITE" id="PS50090"/>
    </source>
</evidence>
<evidence type="ECO:0000256" key="9">
    <source>
        <dbReference type="ARBA" id="ARBA00023163"/>
    </source>
</evidence>
<evidence type="ECO:0000256" key="6">
    <source>
        <dbReference type="ARBA" id="ARBA00023015"/>
    </source>
</evidence>
<dbReference type="FunFam" id="1.10.10.60:FF:000168">
    <property type="entry name" value="Telomere repeat-binding factor 1"/>
    <property type="match status" value="1"/>
</dbReference>
<dbReference type="EMBL" id="LSRQ01001016">
    <property type="protein sequence ID" value="OAY79754.1"/>
    <property type="molecule type" value="Genomic_DNA"/>
</dbReference>
<dbReference type="Pfam" id="PF00538">
    <property type="entry name" value="Linker_histone"/>
    <property type="match status" value="1"/>
</dbReference>
<dbReference type="InterPro" id="IPR001005">
    <property type="entry name" value="SANT/Myb"/>
</dbReference>
<evidence type="ECO:0000256" key="2">
    <source>
        <dbReference type="ARBA" id="ARBA00004604"/>
    </source>
</evidence>
<comment type="caution">
    <text evidence="13">The sequence shown here is derived from an EMBL/GenBank/DDBJ whole genome shotgun (WGS) entry which is preliminary data.</text>
</comment>
<dbReference type="InterPro" id="IPR017930">
    <property type="entry name" value="Myb_dom"/>
</dbReference>
<sequence length="255" mass="28202">MGAPKQKWTSEEEAALKAGIAKHGAGKWRTILKDPEFSSILCLRSNVDLKDKWRNMNVTANGFGSREKGRIALKKSRHLYKHDDNPMALSTVLADGDEEIVDAKPLAMSSGPLSSASPKRSVSRLDNLIFEAITTLKEPTGSNKTAIAAYIENMQHYVLTKLVELSPFIAYPVDHDGAEIGYGAKAQEILGQVRGRSVLAGSIIVKPRRLCWDFGEYVLHVHHWISDWLKETYGGCICDRLAIQECCAGKDHANK</sequence>
<evidence type="ECO:0000259" key="12">
    <source>
        <dbReference type="PROSITE" id="PS51294"/>
    </source>
</evidence>
<dbReference type="PANTHER" id="PTHR46267:SF8">
    <property type="entry name" value="TELOMERE REPEAT-BINDING FACTOR 1"/>
    <property type="match status" value="1"/>
</dbReference>
<dbReference type="Gene3D" id="1.10.10.60">
    <property type="entry name" value="Homeodomain-like"/>
    <property type="match status" value="1"/>
</dbReference>
<dbReference type="CDD" id="cd11660">
    <property type="entry name" value="SANT_TRF"/>
    <property type="match status" value="1"/>
</dbReference>
<dbReference type="GO" id="GO:0003691">
    <property type="term" value="F:double-stranded telomeric DNA binding"/>
    <property type="evidence" value="ECO:0007669"/>
    <property type="project" value="InterPro"/>
</dbReference>
<dbReference type="SMART" id="SM00717">
    <property type="entry name" value="SANT"/>
    <property type="match status" value="1"/>
</dbReference>
<dbReference type="PROSITE" id="PS51294">
    <property type="entry name" value="HTH_MYB"/>
    <property type="match status" value="1"/>
</dbReference>